<dbReference type="Pfam" id="PF24712">
    <property type="entry name" value="YxiG_2"/>
    <property type="match status" value="1"/>
</dbReference>
<dbReference type="RefSeq" id="WP_189670049.1">
    <property type="nucleotide sequence ID" value="NZ_BNAS01000004.1"/>
</dbReference>
<dbReference type="EMBL" id="BNAS01000004">
    <property type="protein sequence ID" value="GHH74881.1"/>
    <property type="molecule type" value="Genomic_DNA"/>
</dbReference>
<accession>A0A919FZW3</accession>
<proteinExistence type="predicted"/>
<dbReference type="AlphaFoldDB" id="A0A919FZW3"/>
<protein>
    <recommendedName>
        <fullName evidence="1">YxiG-like domain-containing protein</fullName>
    </recommendedName>
</protein>
<dbReference type="Proteomes" id="UP000627369">
    <property type="component" value="Unassembled WGS sequence"/>
</dbReference>
<sequence length="171" mass="19737">MDEQQIRQAFDEVLDQALVFHGFTDYMRDYDLYIYATADPRTGIEPEHIRYRFTHCVRATVTTTVRRDVWLYSQDDDLIDYDAWIESGEREAYVWGVKWQALYPGMQLIPASPEAQEWSIDMGRPFHEALIETNGHNLSLIFSGLEITKIAPGASPFVVPTSGPDAKFHFE</sequence>
<organism evidence="2 3">
    <name type="scientific">Promicromonospora soli</name>
    <dbReference type="NCBI Taxonomy" id="2035533"/>
    <lineage>
        <taxon>Bacteria</taxon>
        <taxon>Bacillati</taxon>
        <taxon>Actinomycetota</taxon>
        <taxon>Actinomycetes</taxon>
        <taxon>Micrococcales</taxon>
        <taxon>Promicromonosporaceae</taxon>
        <taxon>Promicromonospora</taxon>
    </lineage>
</organism>
<evidence type="ECO:0000313" key="2">
    <source>
        <dbReference type="EMBL" id="GHH74881.1"/>
    </source>
</evidence>
<name>A0A919FZW3_9MICO</name>
<dbReference type="InterPro" id="IPR058188">
    <property type="entry name" value="YxiG-like"/>
</dbReference>
<gene>
    <name evidence="2" type="ORF">GCM10017772_29860</name>
</gene>
<feature type="domain" description="YxiG-like" evidence="1">
    <location>
        <begin position="2"/>
        <end position="159"/>
    </location>
</feature>
<evidence type="ECO:0000259" key="1">
    <source>
        <dbReference type="Pfam" id="PF24712"/>
    </source>
</evidence>
<reference evidence="2" key="2">
    <citation type="submission" date="2020-09" db="EMBL/GenBank/DDBJ databases">
        <authorList>
            <person name="Sun Q."/>
            <person name="Zhou Y."/>
        </authorList>
    </citation>
    <scope>NUCLEOTIDE SEQUENCE</scope>
    <source>
        <strain evidence="2">CGMCC 4.7398</strain>
    </source>
</reference>
<keyword evidence="3" id="KW-1185">Reference proteome</keyword>
<reference evidence="2" key="1">
    <citation type="journal article" date="2014" name="Int. J. Syst. Evol. Microbiol.">
        <title>Complete genome sequence of Corynebacterium casei LMG S-19264T (=DSM 44701T), isolated from a smear-ripened cheese.</title>
        <authorList>
            <consortium name="US DOE Joint Genome Institute (JGI-PGF)"/>
            <person name="Walter F."/>
            <person name="Albersmeier A."/>
            <person name="Kalinowski J."/>
            <person name="Ruckert C."/>
        </authorList>
    </citation>
    <scope>NUCLEOTIDE SEQUENCE</scope>
    <source>
        <strain evidence="2">CGMCC 4.7398</strain>
    </source>
</reference>
<comment type="caution">
    <text evidence="2">The sequence shown here is derived from an EMBL/GenBank/DDBJ whole genome shotgun (WGS) entry which is preliminary data.</text>
</comment>
<evidence type="ECO:0000313" key="3">
    <source>
        <dbReference type="Proteomes" id="UP000627369"/>
    </source>
</evidence>